<name>A0ABU9DVZ2_9BACL</name>
<comment type="caution">
    <text evidence="3">The sequence shown here is derived from an EMBL/GenBank/DDBJ whole genome shotgun (WGS) entry which is preliminary data.</text>
</comment>
<dbReference type="EMBL" id="JBBPCC010000037">
    <property type="protein sequence ID" value="MEK8132869.1"/>
    <property type="molecule type" value="Genomic_DNA"/>
</dbReference>
<dbReference type="Proteomes" id="UP001469365">
    <property type="component" value="Unassembled WGS sequence"/>
</dbReference>
<organism evidence="3 4">
    <name type="scientific">Paenibacillus filicis</name>
    <dbReference type="NCBI Taxonomy" id="669464"/>
    <lineage>
        <taxon>Bacteria</taxon>
        <taxon>Bacillati</taxon>
        <taxon>Bacillota</taxon>
        <taxon>Bacilli</taxon>
        <taxon>Bacillales</taxon>
        <taxon>Paenibacillaceae</taxon>
        <taxon>Paenibacillus</taxon>
    </lineage>
</organism>
<evidence type="ECO:0000313" key="3">
    <source>
        <dbReference type="EMBL" id="MEK8132869.1"/>
    </source>
</evidence>
<keyword evidence="1" id="KW-0175">Coiled coil</keyword>
<sequence>MRAWRKQPQTSWARTGGRMGWICLALLLVLPANAAEAGVIDRIKDIYSLPEQVGQLQNQYEDAVQQLEQSRRQMEDALARSEEAARRFQDTQNKLLRENEELRGRNEQLEHALGQLEDARQAQMVRNRQIAWTALTAGALALLYFALTRLFRFVLWRRGRRGVPGGPE</sequence>
<keyword evidence="2" id="KW-1133">Transmembrane helix</keyword>
<accession>A0ABU9DVZ2</accession>
<reference evidence="3 4" key="1">
    <citation type="submission" date="2024-04" db="EMBL/GenBank/DDBJ databases">
        <title>draft genome sequnece of Paenibacillus filicis.</title>
        <authorList>
            <person name="Kim D.-U."/>
        </authorList>
    </citation>
    <scope>NUCLEOTIDE SEQUENCE [LARGE SCALE GENOMIC DNA]</scope>
    <source>
        <strain evidence="3 4">KACC14197</strain>
    </source>
</reference>
<evidence type="ECO:0000313" key="4">
    <source>
        <dbReference type="Proteomes" id="UP001469365"/>
    </source>
</evidence>
<evidence type="ECO:0000256" key="2">
    <source>
        <dbReference type="SAM" id="Phobius"/>
    </source>
</evidence>
<protein>
    <submittedName>
        <fullName evidence="3">Uncharacterized protein</fullName>
    </submittedName>
</protein>
<gene>
    <name evidence="3" type="ORF">WMW72_33810</name>
</gene>
<feature type="transmembrane region" description="Helical" evidence="2">
    <location>
        <begin position="130"/>
        <end position="151"/>
    </location>
</feature>
<keyword evidence="2" id="KW-0812">Transmembrane</keyword>
<proteinExistence type="predicted"/>
<evidence type="ECO:0000256" key="1">
    <source>
        <dbReference type="SAM" id="Coils"/>
    </source>
</evidence>
<keyword evidence="4" id="KW-1185">Reference proteome</keyword>
<keyword evidence="2" id="KW-0472">Membrane</keyword>
<feature type="coiled-coil region" evidence="1">
    <location>
        <begin position="53"/>
        <end position="126"/>
    </location>
</feature>
<dbReference type="RefSeq" id="WP_341419994.1">
    <property type="nucleotide sequence ID" value="NZ_JBBPCC010000037.1"/>
</dbReference>